<name>A0ABS5TZQ1_9CELL</name>
<evidence type="ECO:0000313" key="10">
    <source>
        <dbReference type="Proteomes" id="UP000722125"/>
    </source>
</evidence>
<evidence type="ECO:0000256" key="3">
    <source>
        <dbReference type="ARBA" id="ARBA00022692"/>
    </source>
</evidence>
<evidence type="ECO:0000313" key="9">
    <source>
        <dbReference type="EMBL" id="MBT0994572.1"/>
    </source>
</evidence>
<feature type="domain" description="ABC3 transporter permease C-terminal" evidence="8">
    <location>
        <begin position="262"/>
        <end position="383"/>
    </location>
</feature>
<reference evidence="9 10" key="1">
    <citation type="submission" date="2021-05" db="EMBL/GenBank/DDBJ databases">
        <title>Description of Cellulomonas sp. DKR-3 sp. nov.</title>
        <authorList>
            <person name="Dahal R.H."/>
            <person name="Chaudhary D.K."/>
        </authorList>
    </citation>
    <scope>NUCLEOTIDE SEQUENCE [LARGE SCALE GENOMIC DNA]</scope>
    <source>
        <strain evidence="9 10">DKR-3</strain>
    </source>
</reference>
<keyword evidence="10" id="KW-1185">Reference proteome</keyword>
<organism evidence="9 10">
    <name type="scientific">Cellulomonas fulva</name>
    <dbReference type="NCBI Taxonomy" id="2835530"/>
    <lineage>
        <taxon>Bacteria</taxon>
        <taxon>Bacillati</taxon>
        <taxon>Actinomycetota</taxon>
        <taxon>Actinomycetes</taxon>
        <taxon>Micrococcales</taxon>
        <taxon>Cellulomonadaceae</taxon>
        <taxon>Cellulomonas</taxon>
    </lineage>
</organism>
<keyword evidence="3 7" id="KW-0812">Transmembrane</keyword>
<evidence type="ECO:0000256" key="2">
    <source>
        <dbReference type="ARBA" id="ARBA00022475"/>
    </source>
</evidence>
<evidence type="ECO:0000256" key="7">
    <source>
        <dbReference type="SAM" id="Phobius"/>
    </source>
</evidence>
<feature type="transmembrane region" description="Helical" evidence="7">
    <location>
        <begin position="764"/>
        <end position="791"/>
    </location>
</feature>
<feature type="transmembrane region" description="Helical" evidence="7">
    <location>
        <begin position="254"/>
        <end position="278"/>
    </location>
</feature>
<feature type="transmembrane region" description="Helical" evidence="7">
    <location>
        <begin position="306"/>
        <end position="328"/>
    </location>
</feature>
<feature type="transmembrane region" description="Helical" evidence="7">
    <location>
        <begin position="715"/>
        <end position="743"/>
    </location>
</feature>
<feature type="transmembrane region" description="Helical" evidence="7">
    <location>
        <begin position="495"/>
        <end position="514"/>
    </location>
</feature>
<dbReference type="PANTHER" id="PTHR30572:SF4">
    <property type="entry name" value="ABC TRANSPORTER PERMEASE YTRF"/>
    <property type="match status" value="1"/>
</dbReference>
<evidence type="ECO:0000259" key="8">
    <source>
        <dbReference type="Pfam" id="PF02687"/>
    </source>
</evidence>
<feature type="transmembrane region" description="Helical" evidence="7">
    <location>
        <begin position="811"/>
        <end position="829"/>
    </location>
</feature>
<dbReference type="InterPro" id="IPR050250">
    <property type="entry name" value="Macrolide_Exporter_MacB"/>
</dbReference>
<dbReference type="PANTHER" id="PTHR30572">
    <property type="entry name" value="MEMBRANE COMPONENT OF TRANSPORTER-RELATED"/>
    <property type="match status" value="1"/>
</dbReference>
<dbReference type="InterPro" id="IPR003838">
    <property type="entry name" value="ABC3_permease_C"/>
</dbReference>
<evidence type="ECO:0000256" key="4">
    <source>
        <dbReference type="ARBA" id="ARBA00022989"/>
    </source>
</evidence>
<dbReference type="RefSeq" id="WP_214349797.1">
    <property type="nucleotide sequence ID" value="NZ_JAHBOH010000001.1"/>
</dbReference>
<feature type="transmembrane region" description="Helical" evidence="7">
    <location>
        <begin position="404"/>
        <end position="428"/>
    </location>
</feature>
<feature type="transmembrane region" description="Helical" evidence="7">
    <location>
        <begin position="348"/>
        <end position="373"/>
    </location>
</feature>
<comment type="subcellular location">
    <subcellularLocation>
        <location evidence="1">Cell membrane</location>
        <topology evidence="1">Multi-pass membrane protein</topology>
    </subcellularLocation>
</comment>
<dbReference type="Proteomes" id="UP000722125">
    <property type="component" value="Unassembled WGS sequence"/>
</dbReference>
<evidence type="ECO:0000256" key="1">
    <source>
        <dbReference type="ARBA" id="ARBA00004651"/>
    </source>
</evidence>
<evidence type="ECO:0000256" key="5">
    <source>
        <dbReference type="ARBA" id="ARBA00023136"/>
    </source>
</evidence>
<feature type="transmembrane region" description="Helical" evidence="7">
    <location>
        <begin position="434"/>
        <end position="458"/>
    </location>
</feature>
<keyword evidence="2" id="KW-1003">Cell membrane</keyword>
<protein>
    <submittedName>
        <fullName evidence="9">ABC transporter permease</fullName>
    </submittedName>
</protein>
<sequence length="846" mass="85395">MLRLTLAQMRRSLGRLTAAAIAIAIGTGFVAATLLTGNVITRSSYDSVTATFARADLVVDGDVTGQLDAIRAVDGVAAADPITWSGIELRHGGQRSWQVVVPVASAPSLSTLTVPTGDAPTRDDEIALPADAAERIDAEVGDTVSVSYWTYDESTGDSTEEKADLLVTGLTADPGGAWTGYGGAAMATLDSVVTWSGGGEDALGSDGALVATATGAAPGDVRAALTAAVPDADVLTRDQAAEAKIEELGGGENFLIAAVLGFAAISLVVAALVIANTFQVIVAQRTRTLALLRCVGAVRGQLRRSVLLEAGILGLGASVLGVLLGTGVAQGALSVLRNVQDDMPLPRYVPMSVAVVVAPVVVGVIVTVLAALVPARAATQVSPVAALRPMDAPAVASRAGRVRLVLALLLGVGGTAGLALAVVGSLVTRTATELWLALGILCGAVSFVGVLVGAVFWVPRAVGLVGRLLGRSGPAARLAAANTVRNPRRTAATSTALLIGVTLVALMSTGAASARASLGSELDEQYQVDIAITPASDDVLAADVLATVADVPGVAQAVDVPSMQVDVGGSWYTAHAMTDDVVSVLRDRTVADAVTSSSVVVPSAPADESGNDLARATVTGLDPATGEPLAGGATPELDVVVAPSAAFSDVFLDPRTFDSVAGGDVPTTTVWARIAPDADAVAVVDEVRESLGDESVIIESPVSSRVQYEQVIDTLLAIVVALLGVAVLIALVGVANTLSLSVIERRRESATLRAIGLTRRRLRISLATEGVLIAGVGAVLGAVIGVLYGWAGSAVVFGGLGSAELAVPWRDLAIILVVALAAGLLASVLPARSAVRTPPVAALAVD</sequence>
<keyword evidence="4 7" id="KW-1133">Transmembrane helix</keyword>
<accession>A0ABS5TZQ1</accession>
<gene>
    <name evidence="9" type="ORF">KIN34_09765</name>
</gene>
<comment type="similarity">
    <text evidence="6">Belongs to the ABC-4 integral membrane protein family.</text>
</comment>
<evidence type="ECO:0000256" key="6">
    <source>
        <dbReference type="ARBA" id="ARBA00038076"/>
    </source>
</evidence>
<dbReference type="EMBL" id="JAHBOH010000001">
    <property type="protein sequence ID" value="MBT0994572.1"/>
    <property type="molecule type" value="Genomic_DNA"/>
</dbReference>
<feature type="domain" description="ABC3 transporter permease C-terminal" evidence="8">
    <location>
        <begin position="722"/>
        <end position="839"/>
    </location>
</feature>
<keyword evidence="5 7" id="KW-0472">Membrane</keyword>
<proteinExistence type="inferred from homology"/>
<comment type="caution">
    <text evidence="9">The sequence shown here is derived from an EMBL/GenBank/DDBJ whole genome shotgun (WGS) entry which is preliminary data.</text>
</comment>
<dbReference type="Pfam" id="PF02687">
    <property type="entry name" value="FtsX"/>
    <property type="match status" value="2"/>
</dbReference>